<gene>
    <name evidence="3" type="ORF">FLAG1_05335</name>
</gene>
<proteinExistence type="predicted"/>
<feature type="region of interest" description="Disordered" evidence="1">
    <location>
        <begin position="89"/>
        <end position="144"/>
    </location>
</feature>
<feature type="transmembrane region" description="Helical" evidence="2">
    <location>
        <begin position="298"/>
        <end position="320"/>
    </location>
</feature>
<evidence type="ECO:0008006" key="5">
    <source>
        <dbReference type="Google" id="ProtNLM"/>
    </source>
</evidence>
<dbReference type="Proteomes" id="UP000037904">
    <property type="component" value="Unassembled WGS sequence"/>
</dbReference>
<accession>A0A0N0DEW0</accession>
<keyword evidence="4" id="KW-1185">Reference proteome</keyword>
<name>A0A0N0DEW0_FUSLA</name>
<protein>
    <recommendedName>
        <fullName evidence="5">BTB domain-containing protein</fullName>
    </recommendedName>
</protein>
<feature type="compositionally biased region" description="Basic and acidic residues" evidence="1">
    <location>
        <begin position="103"/>
        <end position="123"/>
    </location>
</feature>
<evidence type="ECO:0000256" key="2">
    <source>
        <dbReference type="SAM" id="Phobius"/>
    </source>
</evidence>
<sequence>MTSITYDIDPTGDLIVVLKDPNTQWVVPEVTLLERVRGSTTCRVDNTDVNTPEMTSGLGNSEKTIEVRFRVSSACLTLASDVFNKMLNGPWKESIPTSPQSASRDKDTAASEHVDAEELKDIDVPGSSTDPSPPTPPTIQNPSIREVTTEGWNAQALLTVFRIIHCQRSLVSGNVSLEFIAQVAIIVNYYQCAGTNTQNDTGKRPSYMACQVELHGQGLGHVTTHDLEIDEILGKLEIERKILLDRLYSGLTGIKQRLLEGKIGCHHECRSMMPGSLMMEKFKKPDLPLEDKDKYRSFSVYGFIDLIFILSIFGISASAITDINFIMKVIQHDIDPGGDLLIVLKCPNSLILTPHLPKEDDVCQPLPFSSLSIFGDDFGSKDVEVEFRVSSYHMIQSSTFFEKMLKGPWKETQAENRDIESRFQALSCEETAEDIATTPIRIRRVSATGWNANALATVLNIIHGNTSGKHVPRDVNYVFLAQVDVIVDYYQCEGCVLVATELWRGTVDFPELVHSNIMKLYISWVFSWDKRFSHAAWHSSADSLGLTLSEINDLPVAELLDILEHRRQDGIEKILTRFDDLAEIFLDNCSYMCPAAVLAMCIHHRTRNQPLRGIPIREMSNHIRNPTADDDEHTSIKMVSITYEIDSGGDIELVLNKPNNQKIIPVLRFTKDLRDLDDEKFDNPPCLGRYSVFQELYSLNETNVSPVDSEVRLRVSSRHLILASRTFRAMLEGPWSEATSSYQSVRQINATGWDAMAFAVVLDIIHGRPRGIPERMNIGLLARIATVVDYYECHDAMHACLKNWLSENPELSDPMLNLCKTSLLCLYVAWVFSEKSTISNMTYLALSHGEGLAQIDTFDLPLGVMLDKIDEKRQSLISKSLQLFDDLRKDLLDEQGCPQRDELECTALTLGVLMRAQYQLSSPDRPLERPYNGYSITNVLRMITGIMEPSPLHFNSGPWSENSSSVSKVDDRPEIIASGWDPVAFVIVLDAVHGRYNDIPEKINVGLLARIAAIVDYYELHESLRLISNLWIKNLCDSYKMPTKFSNNSLMWLYIAWVFSKRDVLSPMSKLLLREGIGLSYIHLGDLPLSSILEKIDAKRQELIGRLMTGLYGLRNELLTKMSCHLGNRRCSTLMLGSLIRKLHKLELLDTPAVTPYSGHSVSGIVAETVESSEHEFGCHDLPRDSPLICLCTIELELSDLLDEIEKDISDNSLT</sequence>
<dbReference type="AlphaFoldDB" id="A0A0N0DEW0"/>
<evidence type="ECO:0000313" key="3">
    <source>
        <dbReference type="EMBL" id="KPA41745.1"/>
    </source>
</evidence>
<organism evidence="3 4">
    <name type="scientific">Fusarium langsethiae</name>
    <dbReference type="NCBI Taxonomy" id="179993"/>
    <lineage>
        <taxon>Eukaryota</taxon>
        <taxon>Fungi</taxon>
        <taxon>Dikarya</taxon>
        <taxon>Ascomycota</taxon>
        <taxon>Pezizomycotina</taxon>
        <taxon>Sordariomycetes</taxon>
        <taxon>Hypocreomycetidae</taxon>
        <taxon>Hypocreales</taxon>
        <taxon>Nectriaceae</taxon>
        <taxon>Fusarium</taxon>
    </lineage>
</organism>
<keyword evidence="2" id="KW-0812">Transmembrane</keyword>
<keyword evidence="2" id="KW-1133">Transmembrane helix</keyword>
<comment type="caution">
    <text evidence="3">The sequence shown here is derived from an EMBL/GenBank/DDBJ whole genome shotgun (WGS) entry which is preliminary data.</text>
</comment>
<reference evidence="3 4" key="1">
    <citation type="submission" date="2015-04" db="EMBL/GenBank/DDBJ databases">
        <title>The draft genome sequence of Fusarium langsethiae, a T-2/HT-2 mycotoxin producer.</title>
        <authorList>
            <person name="Lysoe E."/>
            <person name="Divon H.H."/>
            <person name="Terzi V."/>
            <person name="Orru L."/>
            <person name="Lamontanara A."/>
            <person name="Kolseth A.-K."/>
            <person name="Frandsen R.J."/>
            <person name="Nielsen K."/>
            <person name="Thrane U."/>
        </authorList>
    </citation>
    <scope>NUCLEOTIDE SEQUENCE [LARGE SCALE GENOMIC DNA]</scope>
    <source>
        <strain evidence="3 4">Fl201059</strain>
    </source>
</reference>
<evidence type="ECO:0000256" key="1">
    <source>
        <dbReference type="SAM" id="MobiDB-lite"/>
    </source>
</evidence>
<keyword evidence="2" id="KW-0472">Membrane</keyword>
<dbReference type="OrthoDB" id="5326346at2759"/>
<dbReference type="EMBL" id="JXCE01000086">
    <property type="protein sequence ID" value="KPA41745.1"/>
    <property type="molecule type" value="Genomic_DNA"/>
</dbReference>
<evidence type="ECO:0000313" key="4">
    <source>
        <dbReference type="Proteomes" id="UP000037904"/>
    </source>
</evidence>